<organism evidence="3 4">
    <name type="scientific">Apodospora peruviana</name>
    <dbReference type="NCBI Taxonomy" id="516989"/>
    <lineage>
        <taxon>Eukaryota</taxon>
        <taxon>Fungi</taxon>
        <taxon>Dikarya</taxon>
        <taxon>Ascomycota</taxon>
        <taxon>Pezizomycotina</taxon>
        <taxon>Sordariomycetes</taxon>
        <taxon>Sordariomycetidae</taxon>
        <taxon>Sordariales</taxon>
        <taxon>Lasiosphaeriaceae</taxon>
        <taxon>Apodospora</taxon>
    </lineage>
</organism>
<feature type="coiled-coil region" evidence="1">
    <location>
        <begin position="294"/>
        <end position="321"/>
    </location>
</feature>
<evidence type="ECO:0000256" key="1">
    <source>
        <dbReference type="SAM" id="Coils"/>
    </source>
</evidence>
<sequence length="717" mass="78834">MESSAPKRRRVSPRTAVSLPPTQAETTTPQDSPSNPGAGAKRPSFASPTRASLQRYNPGILERRSSSKPRRSEHEPEPVPEQDAPPSASRPDTAQSNDGLSQALAAHIASQPVPDVGSGEATLEQGRGNEGGESSYIRSPARRPGRPSRPPAPPPPPPGLVEDDEDDILLNPFARRGLRRSTEGYIPEIPLEEMPEPELPPTPEHPDPVVSTPPSGIHSTPSKRPKRSQYLAQRLKGSSSPLKQPVFGKPSPTKPTKGSKLRRQVTPPGLQFTTAELRCLPPLDDPDADKKRLRDSLRAEVTALERDIGFASNENERIRRARLANRSPSPPPNASEIIGVLRRHALPPEDDRKRAEEKEDPSTAWLRAALLNPIAFLPFSKTSAVPFTLPLPPQDNNDKAKDEEPKPISHRPLPMTAAEALPYLQVFTPLAFTSHVAPLPQETDNEPLFQRHSISATSTAPRGIFTARLEMTVNTKTMAITELAVPRLDPAAVAELGPFIESVVSTKPPRSSGLTNNVSVLCWAMGEWLRIAVQRAKVWRVLEAELGGDKERLIEMVAKTRLRKKNQKRKRRNVDGEEQDEDVEDEIASLGGGKDSTEALLSFMGRTSMDFEIPVLDHSVTTTKGKKKAESNQDDEDSVYSMLRVQWRIEFDWTGEARSRIGVLVGVPGKWHKHDERGELFGIPKLFDELVQDGGEDPLTAVRTVVSLLAGEQQVRP</sequence>
<reference evidence="3" key="2">
    <citation type="submission" date="2023-06" db="EMBL/GenBank/DDBJ databases">
        <authorList>
            <consortium name="Lawrence Berkeley National Laboratory"/>
            <person name="Haridas S."/>
            <person name="Hensen N."/>
            <person name="Bonometti L."/>
            <person name="Westerberg I."/>
            <person name="Brannstrom I.O."/>
            <person name="Guillou S."/>
            <person name="Cros-Aarteil S."/>
            <person name="Calhoun S."/>
            <person name="Kuo A."/>
            <person name="Mondo S."/>
            <person name="Pangilinan J."/>
            <person name="Riley R."/>
            <person name="Labutti K."/>
            <person name="Andreopoulos B."/>
            <person name="Lipzen A."/>
            <person name="Chen C."/>
            <person name="Yanf M."/>
            <person name="Daum C."/>
            <person name="Ng V."/>
            <person name="Clum A."/>
            <person name="Steindorff A."/>
            <person name="Ohm R."/>
            <person name="Martin F."/>
            <person name="Silar P."/>
            <person name="Natvig D."/>
            <person name="Lalanne C."/>
            <person name="Gautier V."/>
            <person name="Ament-Velasquez S.L."/>
            <person name="Kruys A."/>
            <person name="Hutchinson M.I."/>
            <person name="Powell A.J."/>
            <person name="Barry K."/>
            <person name="Miller A.N."/>
            <person name="Grigoriev I.V."/>
            <person name="Debuchy R."/>
            <person name="Gladieux P."/>
            <person name="Thoren M.H."/>
            <person name="Johannesson H."/>
        </authorList>
    </citation>
    <scope>NUCLEOTIDE SEQUENCE</scope>
    <source>
        <strain evidence="3">CBS 118394</strain>
    </source>
</reference>
<dbReference type="Proteomes" id="UP001283341">
    <property type="component" value="Unassembled WGS sequence"/>
</dbReference>
<feature type="region of interest" description="Disordered" evidence="2">
    <location>
        <begin position="565"/>
        <end position="593"/>
    </location>
</feature>
<feature type="compositionally biased region" description="Basic and acidic residues" evidence="2">
    <location>
        <begin position="61"/>
        <end position="77"/>
    </location>
</feature>
<feature type="compositionally biased region" description="Acidic residues" evidence="2">
    <location>
        <begin position="576"/>
        <end position="587"/>
    </location>
</feature>
<proteinExistence type="predicted"/>
<feature type="region of interest" description="Disordered" evidence="2">
    <location>
        <begin position="324"/>
        <end position="362"/>
    </location>
</feature>
<dbReference type="EMBL" id="JAUEDM010000005">
    <property type="protein sequence ID" value="KAK3316545.1"/>
    <property type="molecule type" value="Genomic_DNA"/>
</dbReference>
<evidence type="ECO:0000313" key="4">
    <source>
        <dbReference type="Proteomes" id="UP001283341"/>
    </source>
</evidence>
<feature type="compositionally biased region" description="Basic and acidic residues" evidence="2">
    <location>
        <begin position="396"/>
        <end position="407"/>
    </location>
</feature>
<feature type="compositionally biased region" description="Polar residues" evidence="2">
    <location>
        <begin position="46"/>
        <end position="55"/>
    </location>
</feature>
<feature type="compositionally biased region" description="Pro residues" evidence="2">
    <location>
        <begin position="147"/>
        <end position="159"/>
    </location>
</feature>
<gene>
    <name evidence="3" type="ORF">B0H66DRAFT_561541</name>
</gene>
<feature type="compositionally biased region" description="Basic and acidic residues" evidence="2">
    <location>
        <begin position="346"/>
        <end position="361"/>
    </location>
</feature>
<protein>
    <submittedName>
        <fullName evidence="3">Uncharacterized protein</fullName>
    </submittedName>
</protein>
<feature type="compositionally biased region" description="Basic residues" evidence="2">
    <location>
        <begin position="1"/>
        <end position="12"/>
    </location>
</feature>
<evidence type="ECO:0000256" key="2">
    <source>
        <dbReference type="SAM" id="MobiDB-lite"/>
    </source>
</evidence>
<feature type="compositionally biased region" description="Polar residues" evidence="2">
    <location>
        <begin position="20"/>
        <end position="35"/>
    </location>
</feature>
<reference evidence="3" key="1">
    <citation type="journal article" date="2023" name="Mol. Phylogenet. Evol.">
        <title>Genome-scale phylogeny and comparative genomics of the fungal order Sordariales.</title>
        <authorList>
            <person name="Hensen N."/>
            <person name="Bonometti L."/>
            <person name="Westerberg I."/>
            <person name="Brannstrom I.O."/>
            <person name="Guillou S."/>
            <person name="Cros-Aarteil S."/>
            <person name="Calhoun S."/>
            <person name="Haridas S."/>
            <person name="Kuo A."/>
            <person name="Mondo S."/>
            <person name="Pangilinan J."/>
            <person name="Riley R."/>
            <person name="LaButti K."/>
            <person name="Andreopoulos B."/>
            <person name="Lipzen A."/>
            <person name="Chen C."/>
            <person name="Yan M."/>
            <person name="Daum C."/>
            <person name="Ng V."/>
            <person name="Clum A."/>
            <person name="Steindorff A."/>
            <person name="Ohm R.A."/>
            <person name="Martin F."/>
            <person name="Silar P."/>
            <person name="Natvig D.O."/>
            <person name="Lalanne C."/>
            <person name="Gautier V."/>
            <person name="Ament-Velasquez S.L."/>
            <person name="Kruys A."/>
            <person name="Hutchinson M.I."/>
            <person name="Powell A.J."/>
            <person name="Barry K."/>
            <person name="Miller A.N."/>
            <person name="Grigoriev I.V."/>
            <person name="Debuchy R."/>
            <person name="Gladieux P."/>
            <person name="Hiltunen Thoren M."/>
            <person name="Johannesson H."/>
        </authorList>
    </citation>
    <scope>NUCLEOTIDE SEQUENCE</scope>
    <source>
        <strain evidence="3">CBS 118394</strain>
    </source>
</reference>
<name>A0AAE0I138_9PEZI</name>
<dbReference type="AlphaFoldDB" id="A0AAE0I138"/>
<feature type="region of interest" description="Disordered" evidence="2">
    <location>
        <begin position="388"/>
        <end position="410"/>
    </location>
</feature>
<feature type="compositionally biased region" description="Polar residues" evidence="2">
    <location>
        <begin position="90"/>
        <end position="100"/>
    </location>
</feature>
<keyword evidence="4" id="KW-1185">Reference proteome</keyword>
<comment type="caution">
    <text evidence="3">The sequence shown here is derived from an EMBL/GenBank/DDBJ whole genome shotgun (WGS) entry which is preliminary data.</text>
</comment>
<feature type="region of interest" description="Disordered" evidence="2">
    <location>
        <begin position="1"/>
        <end position="291"/>
    </location>
</feature>
<evidence type="ECO:0000313" key="3">
    <source>
        <dbReference type="EMBL" id="KAK3316545.1"/>
    </source>
</evidence>
<accession>A0AAE0I138</accession>
<keyword evidence="1" id="KW-0175">Coiled coil</keyword>